<gene>
    <name evidence="2" type="ordered locus">HRM2_38610</name>
</gene>
<dbReference type="EMBL" id="CP001087">
    <property type="protein sequence ID" value="ACN16919.1"/>
    <property type="molecule type" value="Genomic_DNA"/>
</dbReference>
<protein>
    <submittedName>
        <fullName evidence="2">Translation elongation factor</fullName>
    </submittedName>
</protein>
<organism evidence="2 3">
    <name type="scientific">Desulforapulum autotrophicum (strain ATCC 43914 / DSM 3382 / VKM B-1955 / HRM2)</name>
    <name type="common">Desulfobacterium autotrophicum</name>
    <dbReference type="NCBI Taxonomy" id="177437"/>
    <lineage>
        <taxon>Bacteria</taxon>
        <taxon>Pseudomonadati</taxon>
        <taxon>Thermodesulfobacteriota</taxon>
        <taxon>Desulfobacteria</taxon>
        <taxon>Desulfobacterales</taxon>
        <taxon>Desulfobacteraceae</taxon>
        <taxon>Desulforapulum</taxon>
    </lineage>
</organism>
<dbReference type="Gene3D" id="3.30.70.240">
    <property type="match status" value="1"/>
</dbReference>
<keyword evidence="3" id="KW-1185">Reference proteome</keyword>
<accession>C0QBB7</accession>
<dbReference type="HOGENOM" id="CLU_1376210_0_0_7"/>
<reference evidence="2 3" key="1">
    <citation type="journal article" date="2009" name="Environ. Microbiol.">
        <title>Genome sequence of Desulfobacterium autotrophicum HRM2, a marine sulfate reducer oxidizing organic carbon completely to carbon dioxide.</title>
        <authorList>
            <person name="Strittmatter A.W."/>
            <person name="Liesegang H."/>
            <person name="Rabus R."/>
            <person name="Decker I."/>
            <person name="Amann J."/>
            <person name="Andres S."/>
            <person name="Henne A."/>
            <person name="Fricke W.F."/>
            <person name="Martinez-Arias R."/>
            <person name="Bartels D."/>
            <person name="Goesmann A."/>
            <person name="Krause L."/>
            <person name="Puehler A."/>
            <person name="Klenk H.P."/>
            <person name="Richter M."/>
            <person name="Schuler M."/>
            <person name="Gloeckner F.O."/>
            <person name="Meyerdierks A."/>
            <person name="Gottschalk G."/>
            <person name="Amann R."/>
        </authorList>
    </citation>
    <scope>NUCLEOTIDE SEQUENCE [LARGE SCALE GENOMIC DNA]</scope>
    <source>
        <strain evidence="3">ATCC 43914 / DSM 3382 / HRM2</strain>
    </source>
</reference>
<dbReference type="RefSeq" id="WP_015905665.1">
    <property type="nucleotide sequence ID" value="NC_012108.1"/>
</dbReference>
<evidence type="ECO:0000259" key="1">
    <source>
        <dbReference type="Pfam" id="PF00679"/>
    </source>
</evidence>
<dbReference type="AlphaFoldDB" id="C0QBB7"/>
<dbReference type="Pfam" id="PF00679">
    <property type="entry name" value="EFG_C"/>
    <property type="match status" value="1"/>
</dbReference>
<feature type="domain" description="Elongation factor EFG" evidence="1">
    <location>
        <begin position="66"/>
        <end position="146"/>
    </location>
</feature>
<dbReference type="KEGG" id="dat:HRM2_38610"/>
<dbReference type="STRING" id="177437.HRM2_38610"/>
<dbReference type="eggNOG" id="COG0480">
    <property type="taxonomic scope" value="Bacteria"/>
</dbReference>
<keyword evidence="2" id="KW-0251">Elongation factor</keyword>
<evidence type="ECO:0000313" key="2">
    <source>
        <dbReference type="EMBL" id="ACN16919.1"/>
    </source>
</evidence>
<dbReference type="GO" id="GO:0003746">
    <property type="term" value="F:translation elongation factor activity"/>
    <property type="evidence" value="ECO:0007669"/>
    <property type="project" value="UniProtKB-KW"/>
</dbReference>
<dbReference type="Proteomes" id="UP000000442">
    <property type="component" value="Chromosome"/>
</dbReference>
<evidence type="ECO:0000313" key="3">
    <source>
        <dbReference type="Proteomes" id="UP000000442"/>
    </source>
</evidence>
<dbReference type="InterPro" id="IPR035647">
    <property type="entry name" value="EFG_III/V"/>
</dbReference>
<sequence length="198" mass="21491">MTITPSGVIYRETVIKNAQATVRYTMPKPCWAVMTFNVEPGALNSGDFLLATPMGIMAALKNAGTRLLEPFYALDIKAPQKLLGTITNDLNNMRADLGIPRFEGNLFALGGTVAVAPAMDYSIRFNACCSGKVRLKLTLGGYQFSTSSQWTLENLTFSGLEGHGGVTIGWGSDNLIRRADFPARITEIQKIHGHPPVQ</sequence>
<proteinExistence type="predicted"/>
<dbReference type="SUPFAM" id="SSF54980">
    <property type="entry name" value="EF-G C-terminal domain-like"/>
    <property type="match status" value="1"/>
</dbReference>
<keyword evidence="2" id="KW-0648">Protein biosynthesis</keyword>
<dbReference type="InterPro" id="IPR000640">
    <property type="entry name" value="EFG_V-like"/>
</dbReference>
<name>C0QBB7_DESAH</name>